<accession>A0A2U3EEP9</accession>
<evidence type="ECO:0000313" key="6">
    <source>
        <dbReference type="Proteomes" id="UP000245956"/>
    </source>
</evidence>
<feature type="domain" description="Zn(2)-C6 fungal-type" evidence="4">
    <location>
        <begin position="105"/>
        <end position="133"/>
    </location>
</feature>
<dbReference type="PROSITE" id="PS00463">
    <property type="entry name" value="ZN2_CY6_FUNGAL_1"/>
    <property type="match status" value="1"/>
</dbReference>
<comment type="caution">
    <text evidence="5">The sequence shown here is derived from an EMBL/GenBank/DDBJ whole genome shotgun (WGS) entry which is preliminary data.</text>
</comment>
<evidence type="ECO:0000256" key="1">
    <source>
        <dbReference type="ARBA" id="ARBA00004123"/>
    </source>
</evidence>
<gene>
    <name evidence="5" type="ORF">PCL_10009</name>
</gene>
<dbReference type="Proteomes" id="UP000245956">
    <property type="component" value="Unassembled WGS sequence"/>
</dbReference>
<dbReference type="Pfam" id="PF00172">
    <property type="entry name" value="Zn_clus"/>
    <property type="match status" value="1"/>
</dbReference>
<dbReference type="PANTHER" id="PTHR37534">
    <property type="entry name" value="TRANSCRIPTIONAL ACTIVATOR PROTEIN UGA3"/>
    <property type="match status" value="1"/>
</dbReference>
<sequence length="612" mass="65964">MDAEVRDVELACKPVVATVARQGRDSSPTSCLRSARTNSANQLRPLITPTFAHRLAAASRVEPSRHDTNAAAAASGGHSPLMPETRRQTDNALKAAAARRHGSKGCSTCTKRRIRCDLGQPTCKKCEKKGLTCPGYGPRLRWAGGVAVRGKLKGQNVPLPGLAGRSPEPDSDETEGSSARRGSAPASATSAAAAPAAASSAAATPAAAPTTTAGPSSETVIVSPASLDNTLRKSAREFIEYYDKNIAGLMVWFDSENNDYRSRVLPRAANTPGLRLAVAAISAHHGGLTFDHETPRFSEAARDACLNLIQEHVKDMTGRLTGGSELTSQSDIADAEWMLAAILMISTYEMANAQTGAAESHRMAARTIANVFGHNAQCCTRVFDFLRNQLAVLDVMSTSTSFDLADVENTVLPPPSMADGLFVRYLTLVHQVTLVSRRRMYAVGDFMAAAADLTPSAIRSQFEQARGATLLAAGRLQMQPSAVGRDFIRLVDIYHHAGVIYAYRCLGLVAMEHIDREASMVKLFEQFAALEDATLCAQNLPWPAFVAGTECHGDPGRQETIATLFETITDATGFTHFRDVLKFLRIFWASEHTDWQPLGRDLQQNGFRILPL</sequence>
<dbReference type="SUPFAM" id="SSF57701">
    <property type="entry name" value="Zn2/Cys6 DNA-binding domain"/>
    <property type="match status" value="1"/>
</dbReference>
<protein>
    <recommendedName>
        <fullName evidence="4">Zn(2)-C6 fungal-type domain-containing protein</fullName>
    </recommendedName>
</protein>
<feature type="compositionally biased region" description="Low complexity" evidence="3">
    <location>
        <begin position="177"/>
        <end position="192"/>
    </location>
</feature>
<proteinExistence type="predicted"/>
<dbReference type="EMBL" id="LCWV01000005">
    <property type="protein sequence ID" value="PWI72994.1"/>
    <property type="molecule type" value="Genomic_DNA"/>
</dbReference>
<evidence type="ECO:0000256" key="3">
    <source>
        <dbReference type="SAM" id="MobiDB-lite"/>
    </source>
</evidence>
<dbReference type="CDD" id="cd00067">
    <property type="entry name" value="GAL4"/>
    <property type="match status" value="1"/>
</dbReference>
<organism evidence="5 6">
    <name type="scientific">Purpureocillium lilacinum</name>
    <name type="common">Paecilomyces lilacinus</name>
    <dbReference type="NCBI Taxonomy" id="33203"/>
    <lineage>
        <taxon>Eukaryota</taxon>
        <taxon>Fungi</taxon>
        <taxon>Dikarya</taxon>
        <taxon>Ascomycota</taxon>
        <taxon>Pezizomycotina</taxon>
        <taxon>Sordariomycetes</taxon>
        <taxon>Hypocreomycetidae</taxon>
        <taxon>Hypocreales</taxon>
        <taxon>Ophiocordycipitaceae</taxon>
        <taxon>Purpureocillium</taxon>
    </lineage>
</organism>
<comment type="subcellular location">
    <subcellularLocation>
        <location evidence="1">Nucleus</location>
    </subcellularLocation>
</comment>
<dbReference type="InterPro" id="IPR036864">
    <property type="entry name" value="Zn2-C6_fun-type_DNA-bd_sf"/>
</dbReference>
<dbReference type="Pfam" id="PF11951">
    <property type="entry name" value="Fungal_trans_2"/>
    <property type="match status" value="1"/>
</dbReference>
<dbReference type="InterPro" id="IPR001138">
    <property type="entry name" value="Zn2Cys6_DnaBD"/>
</dbReference>
<dbReference type="GO" id="GO:0008270">
    <property type="term" value="F:zinc ion binding"/>
    <property type="evidence" value="ECO:0007669"/>
    <property type="project" value="InterPro"/>
</dbReference>
<dbReference type="InterPro" id="IPR021858">
    <property type="entry name" value="Fun_TF"/>
</dbReference>
<dbReference type="PANTHER" id="PTHR37534:SF46">
    <property type="entry name" value="ZN(II)2CYS6 TRANSCRIPTION FACTOR (EUROFUNG)"/>
    <property type="match status" value="1"/>
</dbReference>
<dbReference type="AlphaFoldDB" id="A0A2U3EEP9"/>
<dbReference type="SMART" id="SM00066">
    <property type="entry name" value="GAL4"/>
    <property type="match status" value="1"/>
</dbReference>
<feature type="region of interest" description="Disordered" evidence="3">
    <location>
        <begin position="154"/>
        <end position="192"/>
    </location>
</feature>
<keyword evidence="2" id="KW-0539">Nucleus</keyword>
<evidence type="ECO:0000313" key="5">
    <source>
        <dbReference type="EMBL" id="PWI72994.1"/>
    </source>
</evidence>
<dbReference type="GO" id="GO:0000981">
    <property type="term" value="F:DNA-binding transcription factor activity, RNA polymerase II-specific"/>
    <property type="evidence" value="ECO:0007669"/>
    <property type="project" value="InterPro"/>
</dbReference>
<dbReference type="Gene3D" id="4.10.240.10">
    <property type="entry name" value="Zn(2)-C6 fungal-type DNA-binding domain"/>
    <property type="match status" value="1"/>
</dbReference>
<evidence type="ECO:0000259" key="4">
    <source>
        <dbReference type="PROSITE" id="PS50048"/>
    </source>
</evidence>
<evidence type="ECO:0000256" key="2">
    <source>
        <dbReference type="ARBA" id="ARBA00023242"/>
    </source>
</evidence>
<name>A0A2U3EEP9_PURLI</name>
<reference evidence="5 6" key="1">
    <citation type="journal article" date="2016" name="Front. Microbiol.">
        <title>Genome and transcriptome sequences reveal the specific parasitism of the nematophagous Purpureocillium lilacinum 36-1.</title>
        <authorList>
            <person name="Xie J."/>
            <person name="Li S."/>
            <person name="Mo C."/>
            <person name="Xiao X."/>
            <person name="Peng D."/>
            <person name="Wang G."/>
            <person name="Xiao Y."/>
        </authorList>
    </citation>
    <scope>NUCLEOTIDE SEQUENCE [LARGE SCALE GENOMIC DNA]</scope>
    <source>
        <strain evidence="5 6">36-1</strain>
    </source>
</reference>
<dbReference type="GO" id="GO:0005634">
    <property type="term" value="C:nucleus"/>
    <property type="evidence" value="ECO:0007669"/>
    <property type="project" value="UniProtKB-SubCell"/>
</dbReference>
<feature type="region of interest" description="Disordered" evidence="3">
    <location>
        <begin position="58"/>
        <end position="84"/>
    </location>
</feature>
<dbReference type="PROSITE" id="PS50048">
    <property type="entry name" value="ZN2_CY6_FUNGAL_2"/>
    <property type="match status" value="1"/>
</dbReference>